<protein>
    <recommendedName>
        <fullName evidence="2">Peptidase M15C domain-containing protein</fullName>
    </recommendedName>
</protein>
<dbReference type="Gene3D" id="3.30.1380.10">
    <property type="match status" value="1"/>
</dbReference>
<reference evidence="1" key="1">
    <citation type="journal article" date="2015" name="Nature">
        <title>Complex archaea that bridge the gap between prokaryotes and eukaryotes.</title>
        <authorList>
            <person name="Spang A."/>
            <person name="Saw J.H."/>
            <person name="Jorgensen S.L."/>
            <person name="Zaremba-Niedzwiedzka K."/>
            <person name="Martijn J."/>
            <person name="Lind A.E."/>
            <person name="van Eijk R."/>
            <person name="Schleper C."/>
            <person name="Guy L."/>
            <person name="Ettema T.J."/>
        </authorList>
    </citation>
    <scope>NUCLEOTIDE SEQUENCE</scope>
</reference>
<sequence>MASFGRASKRRYKTLHYKLQMIMDEAIQIFDFTIVCGFRNEQDQEKAFDNNKSEKHWPNSKHNRLPSTAVDVAPWDQSMRRGRGDIDWNNRDRFILLAGIIKGIAHKLGIAIRWGGDFNNDTFMRDQKFHDMPHIELVNPDKDPRVVEKKWNKFAHFFV</sequence>
<organism evidence="1">
    <name type="scientific">marine sediment metagenome</name>
    <dbReference type="NCBI Taxonomy" id="412755"/>
    <lineage>
        <taxon>unclassified sequences</taxon>
        <taxon>metagenomes</taxon>
        <taxon>ecological metagenomes</taxon>
    </lineage>
</organism>
<dbReference type="AlphaFoldDB" id="A0A0F9EAN9"/>
<dbReference type="SUPFAM" id="SSF55166">
    <property type="entry name" value="Hedgehog/DD-peptidase"/>
    <property type="match status" value="1"/>
</dbReference>
<dbReference type="InterPro" id="IPR009045">
    <property type="entry name" value="Zn_M74/Hedgehog-like"/>
</dbReference>
<evidence type="ECO:0008006" key="2">
    <source>
        <dbReference type="Google" id="ProtNLM"/>
    </source>
</evidence>
<proteinExistence type="predicted"/>
<name>A0A0F9EAN9_9ZZZZ</name>
<comment type="caution">
    <text evidence="1">The sequence shown here is derived from an EMBL/GenBank/DDBJ whole genome shotgun (WGS) entry which is preliminary data.</text>
</comment>
<gene>
    <name evidence="1" type="ORF">LCGC14_2448510</name>
</gene>
<dbReference type="EMBL" id="LAZR01037843">
    <property type="protein sequence ID" value="KKL21133.1"/>
    <property type="molecule type" value="Genomic_DNA"/>
</dbReference>
<accession>A0A0F9EAN9</accession>
<evidence type="ECO:0000313" key="1">
    <source>
        <dbReference type="EMBL" id="KKL21133.1"/>
    </source>
</evidence>